<keyword evidence="5" id="KW-0812">Transmembrane</keyword>
<dbReference type="PANTHER" id="PTHR48043">
    <property type="entry name" value="EG:EG0003.4 PROTEIN-RELATED"/>
    <property type="match status" value="1"/>
</dbReference>
<gene>
    <name evidence="6" type="ORF">CHIRRI_LOCUS14949</name>
</gene>
<name>A0A9N9S9X0_9DIPT</name>
<keyword evidence="5" id="KW-1133">Transmembrane helix</keyword>
<organism evidence="6 7">
    <name type="scientific">Chironomus riparius</name>
    <dbReference type="NCBI Taxonomy" id="315576"/>
    <lineage>
        <taxon>Eukaryota</taxon>
        <taxon>Metazoa</taxon>
        <taxon>Ecdysozoa</taxon>
        <taxon>Arthropoda</taxon>
        <taxon>Hexapoda</taxon>
        <taxon>Insecta</taxon>
        <taxon>Pterygota</taxon>
        <taxon>Neoptera</taxon>
        <taxon>Endopterygota</taxon>
        <taxon>Diptera</taxon>
        <taxon>Nematocera</taxon>
        <taxon>Chironomoidea</taxon>
        <taxon>Chironomidae</taxon>
        <taxon>Chironominae</taxon>
        <taxon>Chironomus</taxon>
    </lineage>
</organism>
<keyword evidence="3 4" id="KW-0808">Transferase</keyword>
<dbReference type="EC" id="2.4.1.17" evidence="5"/>
<accession>A0A9N9S9X0</accession>
<keyword evidence="5" id="KW-0732">Signal</keyword>
<dbReference type="SUPFAM" id="SSF53756">
    <property type="entry name" value="UDP-Glycosyltransferase/glycogen phosphorylase"/>
    <property type="match status" value="1"/>
</dbReference>
<reference evidence="6" key="2">
    <citation type="submission" date="2022-10" db="EMBL/GenBank/DDBJ databases">
        <authorList>
            <consortium name="ENA_rothamsted_submissions"/>
            <consortium name="culmorum"/>
            <person name="King R."/>
        </authorList>
    </citation>
    <scope>NUCLEOTIDE SEQUENCE</scope>
</reference>
<dbReference type="OrthoDB" id="5835829at2759"/>
<dbReference type="GO" id="GO:0015020">
    <property type="term" value="F:glucuronosyltransferase activity"/>
    <property type="evidence" value="ECO:0007669"/>
    <property type="project" value="UniProtKB-EC"/>
</dbReference>
<protein>
    <recommendedName>
        <fullName evidence="5">UDP-glucuronosyltransferase</fullName>
        <ecNumber evidence="5">2.4.1.17</ecNumber>
    </recommendedName>
</protein>
<keyword evidence="7" id="KW-1185">Reference proteome</keyword>
<evidence type="ECO:0000256" key="5">
    <source>
        <dbReference type="RuleBase" id="RU362059"/>
    </source>
</evidence>
<keyword evidence="5" id="KW-0472">Membrane</keyword>
<evidence type="ECO:0000256" key="4">
    <source>
        <dbReference type="RuleBase" id="RU003718"/>
    </source>
</evidence>
<evidence type="ECO:0000313" key="6">
    <source>
        <dbReference type="EMBL" id="CAG9812144.1"/>
    </source>
</evidence>
<dbReference type="Gene3D" id="3.40.50.2000">
    <property type="entry name" value="Glycogen Phosphorylase B"/>
    <property type="match status" value="2"/>
</dbReference>
<feature type="transmembrane region" description="Helical" evidence="5">
    <location>
        <begin position="473"/>
        <end position="497"/>
    </location>
</feature>
<comment type="similarity">
    <text evidence="1 4">Belongs to the UDP-glycosyltransferase family.</text>
</comment>
<dbReference type="PROSITE" id="PS00375">
    <property type="entry name" value="UDPGT"/>
    <property type="match status" value="1"/>
</dbReference>
<evidence type="ECO:0000256" key="1">
    <source>
        <dbReference type="ARBA" id="ARBA00009995"/>
    </source>
</evidence>
<sequence>MRHIFVICLLIICGRFTVDSARILGIFIHPAISHFRAFRPVLHALGEKGHDVYVVSHFPEKDPPTNYHEFILKQDDILTGTAAVDEVYSPRTFRIFYEEFHALMDEGIRACEAFFNSPFMEQIQQLNNQHQFDILITEYFNTDCVLGFAHKLGITKFIGMSSCALMPWHYDRVGLPDSPSYIPNEFVGYSDKMNLIERMVNWITVHGCKLGYRIFQQRDNARVKRYLGEGIPDLQELAKQTKLLFINQHFSLSGVKPFPPSVIEIGGIHISNNREKLPTDLQNILDNSKHGVIYVSWGSIITSRGMPDEKKKEIVNAFKRIPQTILWKWEEDEFTKSAENIHIRSWFPQIDILCHPNVVAFMSHGGMMGISETVYCKKPAIVTPIYGDQYLNGAAVENRGMGIVLNYDELNEENIYKSIQEILKPDYKHQAEKVAQSYNNRPLSAIDTALFWTENIIKNDGSLLKSQASELNWFSYYCIDVFLAIVCVLLAIILLIFKIIKLTLFSFKLSKPKKDVKIIKKKKK</sequence>
<dbReference type="CDD" id="cd03784">
    <property type="entry name" value="GT1_Gtf-like"/>
    <property type="match status" value="1"/>
</dbReference>
<dbReference type="GO" id="GO:0016020">
    <property type="term" value="C:membrane"/>
    <property type="evidence" value="ECO:0007669"/>
    <property type="project" value="UniProtKB-SubCell"/>
</dbReference>
<evidence type="ECO:0000313" key="7">
    <source>
        <dbReference type="Proteomes" id="UP001153620"/>
    </source>
</evidence>
<dbReference type="InterPro" id="IPR002213">
    <property type="entry name" value="UDP_glucos_trans"/>
</dbReference>
<dbReference type="Proteomes" id="UP001153620">
    <property type="component" value="Chromosome 4"/>
</dbReference>
<feature type="signal peptide" evidence="5">
    <location>
        <begin position="1"/>
        <end position="20"/>
    </location>
</feature>
<dbReference type="Pfam" id="PF00201">
    <property type="entry name" value="UDPGT"/>
    <property type="match status" value="1"/>
</dbReference>
<feature type="chain" id="PRO_5040533427" description="UDP-glucuronosyltransferase" evidence="5">
    <location>
        <begin position="21"/>
        <end position="524"/>
    </location>
</feature>
<evidence type="ECO:0000256" key="2">
    <source>
        <dbReference type="ARBA" id="ARBA00022676"/>
    </source>
</evidence>
<reference evidence="6" key="1">
    <citation type="submission" date="2022-01" db="EMBL/GenBank/DDBJ databases">
        <authorList>
            <person name="King R."/>
        </authorList>
    </citation>
    <scope>NUCLEOTIDE SEQUENCE</scope>
</reference>
<dbReference type="AlphaFoldDB" id="A0A9N9S9X0"/>
<keyword evidence="2 4" id="KW-0328">Glycosyltransferase</keyword>
<proteinExistence type="inferred from homology"/>
<evidence type="ECO:0000256" key="3">
    <source>
        <dbReference type="ARBA" id="ARBA00022679"/>
    </source>
</evidence>
<comment type="subcellular location">
    <subcellularLocation>
        <location evidence="5">Membrane</location>
        <topology evidence="5">Single-pass membrane protein</topology>
    </subcellularLocation>
</comment>
<dbReference type="PANTHER" id="PTHR48043:SF114">
    <property type="entry name" value="IP04436P-RELATED"/>
    <property type="match status" value="1"/>
</dbReference>
<dbReference type="InterPro" id="IPR035595">
    <property type="entry name" value="UDP_glycos_trans_CS"/>
</dbReference>
<comment type="catalytic activity">
    <reaction evidence="5">
        <text>glucuronate acceptor + UDP-alpha-D-glucuronate = acceptor beta-D-glucuronoside + UDP + H(+)</text>
        <dbReference type="Rhea" id="RHEA:21032"/>
        <dbReference type="ChEBI" id="CHEBI:15378"/>
        <dbReference type="ChEBI" id="CHEBI:58052"/>
        <dbReference type="ChEBI" id="CHEBI:58223"/>
        <dbReference type="ChEBI" id="CHEBI:132367"/>
        <dbReference type="ChEBI" id="CHEBI:132368"/>
        <dbReference type="EC" id="2.4.1.17"/>
    </reaction>
</comment>
<dbReference type="FunFam" id="3.40.50.2000:FF:000050">
    <property type="entry name" value="UDP-glucuronosyltransferase"/>
    <property type="match status" value="1"/>
</dbReference>
<dbReference type="EMBL" id="OU895880">
    <property type="protein sequence ID" value="CAG9812144.1"/>
    <property type="molecule type" value="Genomic_DNA"/>
</dbReference>
<dbReference type="InterPro" id="IPR050271">
    <property type="entry name" value="UDP-glycosyltransferase"/>
</dbReference>